<proteinExistence type="predicted"/>
<organism evidence="1 2">
    <name type="scientific">Dorcoceras hygrometricum</name>
    <dbReference type="NCBI Taxonomy" id="472368"/>
    <lineage>
        <taxon>Eukaryota</taxon>
        <taxon>Viridiplantae</taxon>
        <taxon>Streptophyta</taxon>
        <taxon>Embryophyta</taxon>
        <taxon>Tracheophyta</taxon>
        <taxon>Spermatophyta</taxon>
        <taxon>Magnoliopsida</taxon>
        <taxon>eudicotyledons</taxon>
        <taxon>Gunneridae</taxon>
        <taxon>Pentapetalae</taxon>
        <taxon>asterids</taxon>
        <taxon>lamiids</taxon>
        <taxon>Lamiales</taxon>
        <taxon>Gesneriaceae</taxon>
        <taxon>Didymocarpoideae</taxon>
        <taxon>Trichosporeae</taxon>
        <taxon>Loxocarpinae</taxon>
        <taxon>Dorcoceras</taxon>
    </lineage>
</organism>
<keyword evidence="2" id="KW-1185">Reference proteome</keyword>
<dbReference type="Proteomes" id="UP000250235">
    <property type="component" value="Unassembled WGS sequence"/>
</dbReference>
<evidence type="ECO:0000313" key="2">
    <source>
        <dbReference type="Proteomes" id="UP000250235"/>
    </source>
</evidence>
<dbReference type="AlphaFoldDB" id="A0A2Z6ZRE4"/>
<name>A0A2Z6ZRE4_9LAMI</name>
<dbReference type="EMBL" id="KV206702">
    <property type="protein sequence ID" value="KZT75675.1"/>
    <property type="molecule type" value="Genomic_DNA"/>
</dbReference>
<evidence type="ECO:0000313" key="1">
    <source>
        <dbReference type="EMBL" id="KZT75675.1"/>
    </source>
</evidence>
<reference evidence="1 2" key="1">
    <citation type="journal article" date="2015" name="Proc. Natl. Acad. Sci. U.S.A.">
        <title>The resurrection genome of Boea hygrometrica: A blueprint for survival of dehydration.</title>
        <authorList>
            <person name="Xiao L."/>
            <person name="Yang G."/>
            <person name="Zhang L."/>
            <person name="Yang X."/>
            <person name="Zhao S."/>
            <person name="Ji Z."/>
            <person name="Zhou Q."/>
            <person name="Hu M."/>
            <person name="Wang Y."/>
            <person name="Chen M."/>
            <person name="Xu Y."/>
            <person name="Jin H."/>
            <person name="Xiao X."/>
            <person name="Hu G."/>
            <person name="Bao F."/>
            <person name="Hu Y."/>
            <person name="Wan P."/>
            <person name="Li L."/>
            <person name="Deng X."/>
            <person name="Kuang T."/>
            <person name="Xiang C."/>
            <person name="Zhu J.K."/>
            <person name="Oliver M.J."/>
            <person name="He Y."/>
        </authorList>
    </citation>
    <scope>NUCLEOTIDE SEQUENCE [LARGE SCALE GENOMIC DNA]</scope>
    <source>
        <strain evidence="2">cv. XS01</strain>
    </source>
</reference>
<sequence>MGDLMSRAGRATRTMVAGRLRHGLPRDAHWLRDGMGRSRAAVRRSWRAMILAAARSSRLVANVARRWLAAPPETLHDAGRTLSSADAPLRRAASRDGARTAAASFFVVAAPPSPAAAPAPLRRCRDGWSEFF</sequence>
<accession>A0A2Z6ZRE4</accession>
<protein>
    <submittedName>
        <fullName evidence="1">Uncharacterized protein</fullName>
    </submittedName>
</protein>
<gene>
    <name evidence="1" type="ORF">F511_47302</name>
</gene>